<dbReference type="Proteomes" id="UP000887569">
    <property type="component" value="Unplaced"/>
</dbReference>
<accession>A0A915A842</accession>
<name>A0A915A842_PARUN</name>
<dbReference type="AlphaFoldDB" id="A0A915A842"/>
<evidence type="ECO:0000313" key="1">
    <source>
        <dbReference type="Proteomes" id="UP000887569"/>
    </source>
</evidence>
<organism evidence="1 2">
    <name type="scientific">Parascaris univalens</name>
    <name type="common">Nematode worm</name>
    <dbReference type="NCBI Taxonomy" id="6257"/>
    <lineage>
        <taxon>Eukaryota</taxon>
        <taxon>Metazoa</taxon>
        <taxon>Ecdysozoa</taxon>
        <taxon>Nematoda</taxon>
        <taxon>Chromadorea</taxon>
        <taxon>Rhabditida</taxon>
        <taxon>Spirurina</taxon>
        <taxon>Ascaridomorpha</taxon>
        <taxon>Ascaridoidea</taxon>
        <taxon>Ascarididae</taxon>
        <taxon>Parascaris</taxon>
    </lineage>
</organism>
<protein>
    <submittedName>
        <fullName evidence="2">Uncharacterized protein</fullName>
    </submittedName>
</protein>
<keyword evidence="1" id="KW-1185">Reference proteome</keyword>
<sequence length="104" mass="11195">MTTGVSTITDIGSRLAAFSIAVTVPCSGRTTYSFSLEWDKKNSDVAYIPKITSGSPEASNQNTVKDSVSSRTFPAMSSEPTGEGILISPVLAQFLNRLSFRRSR</sequence>
<dbReference type="WBParaSite" id="PgR003_g002_t07">
    <property type="protein sequence ID" value="PgR003_g002_t07"/>
    <property type="gene ID" value="PgR003_g002"/>
</dbReference>
<reference evidence="2" key="1">
    <citation type="submission" date="2022-11" db="UniProtKB">
        <authorList>
            <consortium name="WormBaseParasite"/>
        </authorList>
    </citation>
    <scope>IDENTIFICATION</scope>
</reference>
<proteinExistence type="predicted"/>
<evidence type="ECO:0000313" key="2">
    <source>
        <dbReference type="WBParaSite" id="PgR003_g002_t07"/>
    </source>
</evidence>